<sequence>MAQKSCGQHLGVAASEIYKVRNSETFTNASSNSDASKDVVKRASRPPRPPYRQKEHARPINKRVLYLAAIAEHRNIKHLEELKRRAEDGRRSHRVSQRTPKEHLAQHDTYDRALLSRRTPRSHEPIGEAKEGKESRAVERQRPHKSEAGKLEGLTRDMMSSGLHHNDKLKKAPTRGNKDTGGLVGFLRNMISSRRLHLKDELEDDCKAQRQDRRHLRTYEAERDREARGIETRRPRRQHQDPEQERDSRKHRDQYRPSTRDRSRHDHRRRRLENEDGRPRYEEKEAQRVARRAARRAEEEKRLEEQEREVSRFARRRSSRESKSASFNAKNSTSTFTDERKYRIRDEGQHDEDANKSHEKDREAARELRDNEIQKLEEARRVAEQRAMVQAAERILAEEAAKEQAEEARRLQEEERLARRDTEEKEREAGLLKKGNTLAEEMEKQLAEERAKKRAEEREKVARRFKEERQKKLAEEKLRMAQERAKQRGEEKARMQAEEEERK</sequence>
<feature type="region of interest" description="Disordered" evidence="1">
    <location>
        <begin position="81"/>
        <end position="182"/>
    </location>
</feature>
<keyword evidence="3" id="KW-1185">Reference proteome</keyword>
<dbReference type="Proteomes" id="UP000037904">
    <property type="component" value="Unassembled WGS sequence"/>
</dbReference>
<accession>A0A0M9EMH5</accession>
<feature type="region of interest" description="Disordered" evidence="1">
    <location>
        <begin position="401"/>
        <end position="503"/>
    </location>
</feature>
<proteinExistence type="predicted"/>
<feature type="compositionally biased region" description="Basic and acidic residues" evidence="1">
    <location>
        <begin position="272"/>
        <end position="288"/>
    </location>
</feature>
<dbReference type="AlphaFoldDB" id="A0A0M9EMH5"/>
<feature type="compositionally biased region" description="Basic and acidic residues" evidence="1">
    <location>
        <begin position="295"/>
        <end position="312"/>
    </location>
</feature>
<feature type="compositionally biased region" description="Basic and acidic residues" evidence="1">
    <location>
        <begin position="337"/>
        <end position="369"/>
    </location>
</feature>
<feature type="region of interest" description="Disordered" evidence="1">
    <location>
        <begin position="25"/>
        <end position="59"/>
    </location>
</feature>
<feature type="compositionally biased region" description="Basic and acidic residues" evidence="1">
    <location>
        <begin position="121"/>
        <end position="155"/>
    </location>
</feature>
<gene>
    <name evidence="2" type="ORF">FLAG1_11521</name>
</gene>
<feature type="compositionally biased region" description="Basic and acidic residues" evidence="1">
    <location>
        <begin position="441"/>
        <end position="503"/>
    </location>
</feature>
<evidence type="ECO:0000313" key="3">
    <source>
        <dbReference type="Proteomes" id="UP000037904"/>
    </source>
</evidence>
<feature type="compositionally biased region" description="Basic and acidic residues" evidence="1">
    <location>
        <begin position="99"/>
        <end position="111"/>
    </location>
</feature>
<organism evidence="2 3">
    <name type="scientific">Fusarium langsethiae</name>
    <dbReference type="NCBI Taxonomy" id="179993"/>
    <lineage>
        <taxon>Eukaryota</taxon>
        <taxon>Fungi</taxon>
        <taxon>Dikarya</taxon>
        <taxon>Ascomycota</taxon>
        <taxon>Pezizomycotina</taxon>
        <taxon>Sordariomycetes</taxon>
        <taxon>Hypocreomycetidae</taxon>
        <taxon>Hypocreales</taxon>
        <taxon>Nectriaceae</taxon>
        <taxon>Fusarium</taxon>
    </lineage>
</organism>
<feature type="region of interest" description="Disordered" evidence="1">
    <location>
        <begin position="205"/>
        <end position="369"/>
    </location>
</feature>
<protein>
    <submittedName>
        <fullName evidence="2">Uncharacterized protein</fullName>
    </submittedName>
</protein>
<dbReference type="OrthoDB" id="5104708at2759"/>
<name>A0A0M9EMH5_FUSLA</name>
<evidence type="ECO:0000313" key="2">
    <source>
        <dbReference type="EMBL" id="KPA35762.1"/>
    </source>
</evidence>
<dbReference type="EMBL" id="JXCE01000912">
    <property type="protein sequence ID" value="KPA35762.1"/>
    <property type="molecule type" value="Genomic_DNA"/>
</dbReference>
<feature type="compositionally biased region" description="Basic and acidic residues" evidence="1">
    <location>
        <begin position="81"/>
        <end position="90"/>
    </location>
</feature>
<feature type="compositionally biased region" description="Basic and acidic residues" evidence="1">
    <location>
        <begin position="401"/>
        <end position="431"/>
    </location>
</feature>
<comment type="caution">
    <text evidence="2">The sequence shown here is derived from an EMBL/GenBank/DDBJ whole genome shotgun (WGS) entry which is preliminary data.</text>
</comment>
<evidence type="ECO:0000256" key="1">
    <source>
        <dbReference type="SAM" id="MobiDB-lite"/>
    </source>
</evidence>
<feature type="compositionally biased region" description="Polar residues" evidence="1">
    <location>
        <begin position="25"/>
        <end position="34"/>
    </location>
</feature>
<feature type="compositionally biased region" description="Basic and acidic residues" evidence="1">
    <location>
        <begin position="205"/>
        <end position="264"/>
    </location>
</feature>
<reference evidence="2 3" key="1">
    <citation type="submission" date="2015-04" db="EMBL/GenBank/DDBJ databases">
        <title>The draft genome sequence of Fusarium langsethiae, a T-2/HT-2 mycotoxin producer.</title>
        <authorList>
            <person name="Lysoe E."/>
            <person name="Divon H.H."/>
            <person name="Terzi V."/>
            <person name="Orru L."/>
            <person name="Lamontanara A."/>
            <person name="Kolseth A.-K."/>
            <person name="Frandsen R.J."/>
            <person name="Nielsen K."/>
            <person name="Thrane U."/>
        </authorList>
    </citation>
    <scope>NUCLEOTIDE SEQUENCE [LARGE SCALE GENOMIC DNA]</scope>
    <source>
        <strain evidence="2 3">Fl201059</strain>
    </source>
</reference>